<evidence type="ECO:0000256" key="1">
    <source>
        <dbReference type="ARBA" id="ARBA00000085"/>
    </source>
</evidence>
<dbReference type="EMBL" id="CP001013">
    <property type="protein sequence ID" value="ACB36171.1"/>
    <property type="molecule type" value="Genomic_DNA"/>
</dbReference>
<dbReference type="Gene3D" id="3.30.450.20">
    <property type="entry name" value="PAS domain"/>
    <property type="match status" value="1"/>
</dbReference>
<dbReference type="eggNOG" id="COG4191">
    <property type="taxonomic scope" value="Bacteria"/>
</dbReference>
<sequence>MRGSAYAPADLQRHTEKMAATELTQPSATFGLERGWLRWRRAALWALLGALLLAVEASLLWLTWQHERNRLQDATEQAAVAAAADIRLRLADNTQALQQVLWGVLDEAGFRGRADAVLRAHPEIARIEWRGADFSLVARALSPLHPNLFGVIGRAAMVLDAEAACVSASRFEAPVLSRSYFAPTQGGLGAEVVDLCVPHLEEGRRLGSLVATLVLSEVLEQAVAPEMQRQHEVLLVEADGTRLARAGSSRGRGAYRAERLVDFEGFTALVRLDSAAQRPPLIPNISSALVLGLSVALCAAVLVLAYDVRRRSAAERGLAESLAFRKAMEDSLVTGLRARGLDGTITYVNPAFCHMVGWSAQELRACADPLRSPPYWPPEMVEQYRQRQAVRMAGNAPPREGYETLFMRRNGERFPVLIFEAPLVDGRGRQTGWMSAVLDVSAQRKIEELSRQQQEKLQATARLATMGEMASLLSHELNQPLAAIASYASGSLNLLPQSANDAPADLDTQLMIRHAMTRAAEQADRAGRVIRSVHQFVRRRERLRENVRAHELLDAVMPLVRMAARRGNVRIEVDVATPSPRVSCDRTMVEQVLLNLSRNAIQSMEEDTPQEDRVLTLRARTLDAHWIEFAVIDRGPGIPPEVARQLFTPFFTTKAEGMGIGLSMCRTVIEQHGGALDFHSPEGARGTLFRFTLPAASVMAPPAVLPTSSP</sequence>
<keyword evidence="9" id="KW-0812">Transmembrane</keyword>
<dbReference type="InterPro" id="IPR004358">
    <property type="entry name" value="Sig_transdc_His_kin-like_C"/>
</dbReference>
<dbReference type="Pfam" id="PF02518">
    <property type="entry name" value="HATPase_c"/>
    <property type="match status" value="1"/>
</dbReference>
<feature type="domain" description="PAC" evidence="12">
    <location>
        <begin position="400"/>
        <end position="452"/>
    </location>
</feature>
<feature type="domain" description="PAS" evidence="11">
    <location>
        <begin position="320"/>
        <end position="363"/>
    </location>
</feature>
<feature type="transmembrane region" description="Helical" evidence="9">
    <location>
        <begin position="42"/>
        <end position="64"/>
    </location>
</feature>
<dbReference type="RefSeq" id="WP_012348917.1">
    <property type="nucleotide sequence ID" value="NC_010524.1"/>
</dbReference>
<dbReference type="SUPFAM" id="SSF47384">
    <property type="entry name" value="Homodimeric domain of signal transducing histidine kinase"/>
    <property type="match status" value="1"/>
</dbReference>
<reference evidence="13 14" key="1">
    <citation type="submission" date="2008-03" db="EMBL/GenBank/DDBJ databases">
        <title>Complete sequence of Leptothrix cholodnii SP-6.</title>
        <authorList>
            <consortium name="US DOE Joint Genome Institute"/>
            <person name="Copeland A."/>
            <person name="Lucas S."/>
            <person name="Lapidus A."/>
            <person name="Glavina del Rio T."/>
            <person name="Dalin E."/>
            <person name="Tice H."/>
            <person name="Bruce D."/>
            <person name="Goodwin L."/>
            <person name="Pitluck S."/>
            <person name="Chertkov O."/>
            <person name="Brettin T."/>
            <person name="Detter J.C."/>
            <person name="Han C."/>
            <person name="Kuske C.R."/>
            <person name="Schmutz J."/>
            <person name="Larimer F."/>
            <person name="Land M."/>
            <person name="Hauser L."/>
            <person name="Kyrpides N."/>
            <person name="Lykidis A."/>
            <person name="Emerson D."/>
            <person name="Richardson P."/>
        </authorList>
    </citation>
    <scope>NUCLEOTIDE SEQUENCE [LARGE SCALE GENOMIC DNA]</scope>
    <source>
        <strain evidence="14">ATCC 51168 / LMG 8142 / SP-6</strain>
    </source>
</reference>
<dbReference type="SMART" id="SM00091">
    <property type="entry name" value="PAS"/>
    <property type="match status" value="1"/>
</dbReference>
<dbReference type="CDD" id="cd00082">
    <property type="entry name" value="HisKA"/>
    <property type="match status" value="1"/>
</dbReference>
<dbReference type="InterPro" id="IPR003661">
    <property type="entry name" value="HisK_dim/P_dom"/>
</dbReference>
<evidence type="ECO:0000256" key="6">
    <source>
        <dbReference type="ARBA" id="ARBA00022777"/>
    </source>
</evidence>
<dbReference type="AlphaFoldDB" id="B1Y7M3"/>
<evidence type="ECO:0000259" key="12">
    <source>
        <dbReference type="PROSITE" id="PS50113"/>
    </source>
</evidence>
<dbReference type="Proteomes" id="UP000001693">
    <property type="component" value="Chromosome"/>
</dbReference>
<evidence type="ECO:0000256" key="3">
    <source>
        <dbReference type="ARBA" id="ARBA00022553"/>
    </source>
</evidence>
<name>B1Y7M3_LEPCP</name>
<evidence type="ECO:0000256" key="8">
    <source>
        <dbReference type="ARBA" id="ARBA00023012"/>
    </source>
</evidence>
<dbReference type="STRING" id="395495.Lcho_3917"/>
<keyword evidence="5" id="KW-0547">Nucleotide-binding</keyword>
<dbReference type="PROSITE" id="PS50109">
    <property type="entry name" value="HIS_KIN"/>
    <property type="match status" value="1"/>
</dbReference>
<dbReference type="PROSITE" id="PS50112">
    <property type="entry name" value="PAS"/>
    <property type="match status" value="1"/>
</dbReference>
<protein>
    <recommendedName>
        <fullName evidence="2">histidine kinase</fullName>
        <ecNumber evidence="2">2.7.13.3</ecNumber>
    </recommendedName>
</protein>
<comment type="catalytic activity">
    <reaction evidence="1">
        <text>ATP + protein L-histidine = ADP + protein N-phospho-L-histidine.</text>
        <dbReference type="EC" id="2.7.13.3"/>
    </reaction>
</comment>
<dbReference type="KEGG" id="lch:Lcho_3917"/>
<evidence type="ECO:0000256" key="7">
    <source>
        <dbReference type="ARBA" id="ARBA00022840"/>
    </source>
</evidence>
<dbReference type="NCBIfam" id="TIGR00229">
    <property type="entry name" value="sensory_box"/>
    <property type="match status" value="1"/>
</dbReference>
<keyword evidence="14" id="KW-1185">Reference proteome</keyword>
<dbReference type="GO" id="GO:0006355">
    <property type="term" value="P:regulation of DNA-templated transcription"/>
    <property type="evidence" value="ECO:0007669"/>
    <property type="project" value="InterPro"/>
</dbReference>
<dbReference type="InterPro" id="IPR013767">
    <property type="entry name" value="PAS_fold"/>
</dbReference>
<evidence type="ECO:0000259" key="10">
    <source>
        <dbReference type="PROSITE" id="PS50109"/>
    </source>
</evidence>
<proteinExistence type="predicted"/>
<dbReference type="InterPro" id="IPR005467">
    <property type="entry name" value="His_kinase_dom"/>
</dbReference>
<dbReference type="InterPro" id="IPR036097">
    <property type="entry name" value="HisK_dim/P_sf"/>
</dbReference>
<dbReference type="PRINTS" id="PR00344">
    <property type="entry name" value="BCTRLSENSOR"/>
</dbReference>
<dbReference type="Pfam" id="PF00989">
    <property type="entry name" value="PAS"/>
    <property type="match status" value="1"/>
</dbReference>
<evidence type="ECO:0000256" key="9">
    <source>
        <dbReference type="SAM" id="Phobius"/>
    </source>
</evidence>
<dbReference type="EC" id="2.7.13.3" evidence="2"/>
<dbReference type="HOGENOM" id="CLU_011685_1_0_4"/>
<keyword evidence="8" id="KW-0902">Two-component regulatory system</keyword>
<evidence type="ECO:0000256" key="4">
    <source>
        <dbReference type="ARBA" id="ARBA00022679"/>
    </source>
</evidence>
<dbReference type="GO" id="GO:0000155">
    <property type="term" value="F:phosphorelay sensor kinase activity"/>
    <property type="evidence" value="ECO:0007669"/>
    <property type="project" value="InterPro"/>
</dbReference>
<dbReference type="Gene3D" id="3.30.565.10">
    <property type="entry name" value="Histidine kinase-like ATPase, C-terminal domain"/>
    <property type="match status" value="1"/>
</dbReference>
<dbReference type="CDD" id="cd00130">
    <property type="entry name" value="PAS"/>
    <property type="match status" value="1"/>
</dbReference>
<organism evidence="13 14">
    <name type="scientific">Leptothrix cholodnii (strain ATCC 51168 / LMG 8142 / SP-6)</name>
    <name type="common">Leptothrix discophora (strain SP-6)</name>
    <dbReference type="NCBI Taxonomy" id="395495"/>
    <lineage>
        <taxon>Bacteria</taxon>
        <taxon>Pseudomonadati</taxon>
        <taxon>Pseudomonadota</taxon>
        <taxon>Betaproteobacteria</taxon>
        <taxon>Burkholderiales</taxon>
        <taxon>Sphaerotilaceae</taxon>
        <taxon>Leptothrix</taxon>
    </lineage>
</organism>
<accession>B1Y7M3</accession>
<dbReference type="GO" id="GO:0005524">
    <property type="term" value="F:ATP binding"/>
    <property type="evidence" value="ECO:0007669"/>
    <property type="project" value="UniProtKB-KW"/>
</dbReference>
<dbReference type="InterPro" id="IPR000700">
    <property type="entry name" value="PAS-assoc_C"/>
</dbReference>
<dbReference type="SUPFAM" id="SSF55874">
    <property type="entry name" value="ATPase domain of HSP90 chaperone/DNA topoisomerase II/histidine kinase"/>
    <property type="match status" value="1"/>
</dbReference>
<evidence type="ECO:0000313" key="14">
    <source>
        <dbReference type="Proteomes" id="UP000001693"/>
    </source>
</evidence>
<gene>
    <name evidence="13" type="ordered locus">Lcho_3917</name>
</gene>
<evidence type="ECO:0000256" key="2">
    <source>
        <dbReference type="ARBA" id="ARBA00012438"/>
    </source>
</evidence>
<keyword evidence="7" id="KW-0067">ATP-binding</keyword>
<keyword evidence="4" id="KW-0808">Transferase</keyword>
<dbReference type="SUPFAM" id="SSF55785">
    <property type="entry name" value="PYP-like sensor domain (PAS domain)"/>
    <property type="match status" value="1"/>
</dbReference>
<dbReference type="SMART" id="SM00388">
    <property type="entry name" value="HisKA"/>
    <property type="match status" value="1"/>
</dbReference>
<keyword evidence="3" id="KW-0597">Phosphoprotein</keyword>
<dbReference type="InterPro" id="IPR035965">
    <property type="entry name" value="PAS-like_dom_sf"/>
</dbReference>
<dbReference type="PROSITE" id="PS50113">
    <property type="entry name" value="PAC"/>
    <property type="match status" value="1"/>
</dbReference>
<keyword evidence="9" id="KW-1133">Transmembrane helix</keyword>
<feature type="domain" description="Histidine kinase" evidence="10">
    <location>
        <begin position="472"/>
        <end position="697"/>
    </location>
</feature>
<dbReference type="Gene3D" id="1.10.287.130">
    <property type="match status" value="1"/>
</dbReference>
<dbReference type="InterPro" id="IPR003594">
    <property type="entry name" value="HATPase_dom"/>
</dbReference>
<dbReference type="SMART" id="SM00387">
    <property type="entry name" value="HATPase_c"/>
    <property type="match status" value="1"/>
</dbReference>
<dbReference type="InterPro" id="IPR036890">
    <property type="entry name" value="HATPase_C_sf"/>
</dbReference>
<dbReference type="PANTHER" id="PTHR43065:SF10">
    <property type="entry name" value="PEROXIDE STRESS-ACTIVATED HISTIDINE KINASE MAK3"/>
    <property type="match status" value="1"/>
</dbReference>
<dbReference type="PANTHER" id="PTHR43065">
    <property type="entry name" value="SENSOR HISTIDINE KINASE"/>
    <property type="match status" value="1"/>
</dbReference>
<keyword evidence="9" id="KW-0472">Membrane</keyword>
<evidence type="ECO:0000256" key="5">
    <source>
        <dbReference type="ARBA" id="ARBA00022741"/>
    </source>
</evidence>
<evidence type="ECO:0000259" key="11">
    <source>
        <dbReference type="PROSITE" id="PS50112"/>
    </source>
</evidence>
<evidence type="ECO:0000313" key="13">
    <source>
        <dbReference type="EMBL" id="ACB36171.1"/>
    </source>
</evidence>
<keyword evidence="6 13" id="KW-0418">Kinase</keyword>
<dbReference type="InterPro" id="IPR000014">
    <property type="entry name" value="PAS"/>
</dbReference>